<sequence>MPIPYEASGRVEQKSRTRRALVEAARGLLAEGATPRVEDAAIRAAISRTTAYRYFANQRALLLAAQPQIQPDTLLGPDAPVEPRARLDAFMGEFTRYNLQWEPQLRSALRLSLEDPGAERPLLRRGRAIGWIEDALSPLADVDRRALAIAIRSAAGIESLIWLIDVAGQTRPEAAETVRRTASALLEAALAK</sequence>
<name>A0ABS5YQ97_9ACTN</name>
<evidence type="ECO:0000313" key="5">
    <source>
        <dbReference type="Proteomes" id="UP001519654"/>
    </source>
</evidence>
<evidence type="ECO:0000313" key="4">
    <source>
        <dbReference type="EMBL" id="MBU2665627.1"/>
    </source>
</evidence>
<feature type="domain" description="HTH tetR-type" evidence="3">
    <location>
        <begin position="15"/>
        <end position="73"/>
    </location>
</feature>
<organism evidence="4 5">
    <name type="scientific">Paractinoplanes bogorensis</name>
    <dbReference type="NCBI Taxonomy" id="1610840"/>
    <lineage>
        <taxon>Bacteria</taxon>
        <taxon>Bacillati</taxon>
        <taxon>Actinomycetota</taxon>
        <taxon>Actinomycetes</taxon>
        <taxon>Micromonosporales</taxon>
        <taxon>Micromonosporaceae</taxon>
        <taxon>Paractinoplanes</taxon>
    </lineage>
</organism>
<evidence type="ECO:0000256" key="2">
    <source>
        <dbReference type="PROSITE-ProRule" id="PRU00335"/>
    </source>
</evidence>
<proteinExistence type="predicted"/>
<gene>
    <name evidence="4" type="ORF">KOI35_19130</name>
</gene>
<protein>
    <submittedName>
        <fullName evidence="4">TetR/AcrR family transcriptional regulator</fullName>
    </submittedName>
</protein>
<evidence type="ECO:0000256" key="1">
    <source>
        <dbReference type="ARBA" id="ARBA00023125"/>
    </source>
</evidence>
<keyword evidence="5" id="KW-1185">Reference proteome</keyword>
<accession>A0ABS5YQ97</accession>
<dbReference type="Proteomes" id="UP001519654">
    <property type="component" value="Unassembled WGS sequence"/>
</dbReference>
<dbReference type="RefSeq" id="WP_215788877.1">
    <property type="nucleotide sequence ID" value="NZ_JAHKKG010000006.1"/>
</dbReference>
<keyword evidence="1 2" id="KW-0238">DNA-binding</keyword>
<dbReference type="InterPro" id="IPR001647">
    <property type="entry name" value="HTH_TetR"/>
</dbReference>
<dbReference type="EMBL" id="JAHKKG010000006">
    <property type="protein sequence ID" value="MBU2665627.1"/>
    <property type="molecule type" value="Genomic_DNA"/>
</dbReference>
<feature type="DNA-binding region" description="H-T-H motif" evidence="2">
    <location>
        <begin position="36"/>
        <end position="55"/>
    </location>
</feature>
<dbReference type="PROSITE" id="PS50977">
    <property type="entry name" value="HTH_TETR_2"/>
    <property type="match status" value="1"/>
</dbReference>
<dbReference type="Gene3D" id="1.10.357.10">
    <property type="entry name" value="Tetracycline Repressor, domain 2"/>
    <property type="match status" value="1"/>
</dbReference>
<evidence type="ECO:0000259" key="3">
    <source>
        <dbReference type="PROSITE" id="PS50977"/>
    </source>
</evidence>
<reference evidence="4 5" key="1">
    <citation type="submission" date="2021-06" db="EMBL/GenBank/DDBJ databases">
        <title>Actinoplanes lichenicola sp. nov., and Actinoplanes ovalisporus sp. nov., isolated from lichen in Thailand.</title>
        <authorList>
            <person name="Saeng-In P."/>
            <person name="Kanchanasin P."/>
            <person name="Yuki M."/>
            <person name="Kudo T."/>
            <person name="Ohkuma M."/>
            <person name="Phongsopitanun W."/>
            <person name="Tanasupawat S."/>
        </authorList>
    </citation>
    <scope>NUCLEOTIDE SEQUENCE [LARGE SCALE GENOMIC DNA]</scope>
    <source>
        <strain evidence="4 5">NBRC 110975</strain>
    </source>
</reference>
<dbReference type="SUPFAM" id="SSF46689">
    <property type="entry name" value="Homeodomain-like"/>
    <property type="match status" value="1"/>
</dbReference>
<comment type="caution">
    <text evidence="4">The sequence shown here is derived from an EMBL/GenBank/DDBJ whole genome shotgun (WGS) entry which is preliminary data.</text>
</comment>
<dbReference type="InterPro" id="IPR009057">
    <property type="entry name" value="Homeodomain-like_sf"/>
</dbReference>